<dbReference type="GO" id="GO:0006631">
    <property type="term" value="P:fatty acid metabolic process"/>
    <property type="evidence" value="ECO:0007669"/>
    <property type="project" value="UniProtKB-KW"/>
</dbReference>
<evidence type="ECO:0000256" key="10">
    <source>
        <dbReference type="ARBA" id="ARBA00022782"/>
    </source>
</evidence>
<keyword evidence="7" id="KW-0444">Lipid biosynthesis</keyword>
<comment type="subcellular location">
    <subcellularLocation>
        <location evidence="3">Cytoplasm</location>
    </subcellularLocation>
    <subcellularLocation>
        <location evidence="4">Lipid droplet</location>
    </subcellularLocation>
</comment>
<evidence type="ECO:0000256" key="17">
    <source>
        <dbReference type="ARBA" id="ARBA00042413"/>
    </source>
</evidence>
<evidence type="ECO:0000256" key="23">
    <source>
        <dbReference type="ARBA" id="ARBA00048770"/>
    </source>
</evidence>
<accession>A0A8J2MLN9</accession>
<comment type="catalytic activity">
    <reaction evidence="2">
        <text>1-(9Z-octadecenoyl)-sn-glycero-3-phosphate + hexadecanoyl-CoA = 1-(9Z)-octadecenoyl-2-hexadecanoyl-sn-glycero-3-phosphate + CoA</text>
        <dbReference type="Rhea" id="RHEA:37143"/>
        <dbReference type="ChEBI" id="CHEBI:57287"/>
        <dbReference type="ChEBI" id="CHEBI:57379"/>
        <dbReference type="ChEBI" id="CHEBI:74544"/>
        <dbReference type="ChEBI" id="CHEBI:74551"/>
    </reaction>
    <physiologicalReaction direction="left-to-right" evidence="2">
        <dbReference type="Rhea" id="RHEA:37144"/>
    </physiologicalReaction>
</comment>
<feature type="region of interest" description="Disordered" evidence="25">
    <location>
        <begin position="369"/>
        <end position="410"/>
    </location>
</feature>
<dbReference type="EC" id="2.3.1.51" evidence="5"/>
<evidence type="ECO:0000256" key="20">
    <source>
        <dbReference type="ARBA" id="ARBA00047543"/>
    </source>
</evidence>
<dbReference type="EMBL" id="CAJNRD030001120">
    <property type="protein sequence ID" value="CAG5093043.1"/>
    <property type="molecule type" value="Genomic_DNA"/>
</dbReference>
<gene>
    <name evidence="27" type="ORF">HICCMSTLAB_LOCUS6544</name>
</gene>
<dbReference type="InterPro" id="IPR029058">
    <property type="entry name" value="AB_hydrolase_fold"/>
</dbReference>
<evidence type="ECO:0000256" key="4">
    <source>
        <dbReference type="ARBA" id="ARBA00004502"/>
    </source>
</evidence>
<proteinExistence type="inferred from homology"/>
<name>A0A8J2MLN9_COTCN</name>
<evidence type="ECO:0000256" key="25">
    <source>
        <dbReference type="SAM" id="MobiDB-lite"/>
    </source>
</evidence>
<comment type="function">
    <text evidence="18">Coenzyme A-dependent lysophosphatidic acid acyltransferase that catalyzes the transfer of an acyl group on a lysophosphatidic acid. Functions preferentially with 1-oleoyl-lysophosphatidic acid followed by 1-palmitoyl-lysophosphatidic acid, 1-stearoyl-lysophosphatidic acid and 1-arachidonoyl-lysophosphatidic acid as lipid acceptor. Functions preferentially with arachidonoyl-CoA followed by oleoyl-CoA as acyl group donors. Functions in phosphatidic acid biosynthesis. May regulate the cellular storage of triacylglycerol through activation of the phospholipase PNPLA2. Involved in keratinocyte differentiation. Regulates lipid droplet fusion.</text>
</comment>
<evidence type="ECO:0000256" key="21">
    <source>
        <dbReference type="ARBA" id="ARBA00047849"/>
    </source>
</evidence>
<comment type="similarity">
    <text evidence="15">Belongs to the peptidase S33 family. ABHD4/ABHD5 subfamily.</text>
</comment>
<dbReference type="FunFam" id="3.40.50.1820:FF:000019">
    <property type="entry name" value="1-acylglycerol-3-phosphate O-acyltransferase ABHD5"/>
    <property type="match status" value="1"/>
</dbReference>
<dbReference type="PANTHER" id="PTHR42886:SF29">
    <property type="entry name" value="PUMMELIG, ISOFORM A"/>
    <property type="match status" value="1"/>
</dbReference>
<dbReference type="PANTHER" id="PTHR42886">
    <property type="entry name" value="RE40534P-RELATED"/>
    <property type="match status" value="1"/>
</dbReference>
<organism evidence="27 28">
    <name type="scientific">Cotesia congregata</name>
    <name type="common">Parasitoid wasp</name>
    <name type="synonym">Apanteles congregatus</name>
    <dbReference type="NCBI Taxonomy" id="51543"/>
    <lineage>
        <taxon>Eukaryota</taxon>
        <taxon>Metazoa</taxon>
        <taxon>Ecdysozoa</taxon>
        <taxon>Arthropoda</taxon>
        <taxon>Hexapoda</taxon>
        <taxon>Insecta</taxon>
        <taxon>Pterygota</taxon>
        <taxon>Neoptera</taxon>
        <taxon>Endopterygota</taxon>
        <taxon>Hymenoptera</taxon>
        <taxon>Apocrita</taxon>
        <taxon>Ichneumonoidea</taxon>
        <taxon>Braconidae</taxon>
        <taxon>Microgastrinae</taxon>
        <taxon>Cotesia</taxon>
    </lineage>
</organism>
<keyword evidence="13" id="KW-0012">Acyltransferase</keyword>
<evidence type="ECO:0000256" key="8">
    <source>
        <dbReference type="ARBA" id="ARBA00022677"/>
    </source>
</evidence>
<dbReference type="Proteomes" id="UP000786811">
    <property type="component" value="Unassembled WGS sequence"/>
</dbReference>
<evidence type="ECO:0000256" key="22">
    <source>
        <dbReference type="ARBA" id="ARBA00048632"/>
    </source>
</evidence>
<evidence type="ECO:0000256" key="1">
    <source>
        <dbReference type="ARBA" id="ARBA00000300"/>
    </source>
</evidence>
<keyword evidence="11" id="KW-0276">Fatty acid metabolism</keyword>
<dbReference type="GO" id="GO:0055088">
    <property type="term" value="P:lipid homeostasis"/>
    <property type="evidence" value="ECO:0007669"/>
    <property type="project" value="TreeGrafter"/>
</dbReference>
<evidence type="ECO:0000256" key="12">
    <source>
        <dbReference type="ARBA" id="ARBA00023098"/>
    </source>
</evidence>
<dbReference type="AlphaFoldDB" id="A0A8J2MLN9"/>
<reference evidence="27" key="1">
    <citation type="submission" date="2021-04" db="EMBL/GenBank/DDBJ databases">
        <authorList>
            <person name="Chebbi M.A.C M."/>
        </authorList>
    </citation>
    <scope>NUCLEOTIDE SEQUENCE</scope>
</reference>
<keyword evidence="9" id="KW-0808">Transferase</keyword>
<dbReference type="GO" id="GO:0005739">
    <property type="term" value="C:mitochondrion"/>
    <property type="evidence" value="ECO:0007669"/>
    <property type="project" value="TreeGrafter"/>
</dbReference>
<evidence type="ECO:0000256" key="3">
    <source>
        <dbReference type="ARBA" id="ARBA00004496"/>
    </source>
</evidence>
<dbReference type="OrthoDB" id="7457040at2759"/>
<dbReference type="SUPFAM" id="SSF53474">
    <property type="entry name" value="alpha/beta-Hydrolases"/>
    <property type="match status" value="1"/>
</dbReference>
<dbReference type="GO" id="GO:0030154">
    <property type="term" value="P:cell differentiation"/>
    <property type="evidence" value="ECO:0007669"/>
    <property type="project" value="UniProtKB-KW"/>
</dbReference>
<comment type="catalytic activity">
    <reaction evidence="20">
        <text>1-octadecanoyl-sn-glycero-3-phosphate + (9Z)-octadecenoyl-CoA = 1-octadecanoyl-2-(9Z-octadecenoyl)-sn-glycero-3-phosphate + CoA</text>
        <dbReference type="Rhea" id="RHEA:37163"/>
        <dbReference type="ChEBI" id="CHEBI:57287"/>
        <dbReference type="ChEBI" id="CHEBI:57387"/>
        <dbReference type="ChEBI" id="CHEBI:74560"/>
        <dbReference type="ChEBI" id="CHEBI:74565"/>
    </reaction>
    <physiologicalReaction direction="left-to-right" evidence="20">
        <dbReference type="Rhea" id="RHEA:37164"/>
    </physiologicalReaction>
</comment>
<evidence type="ECO:0000256" key="5">
    <source>
        <dbReference type="ARBA" id="ARBA00013211"/>
    </source>
</evidence>
<evidence type="ECO:0000256" key="16">
    <source>
        <dbReference type="ARBA" id="ARBA00040731"/>
    </source>
</evidence>
<dbReference type="GO" id="GO:0006654">
    <property type="term" value="P:phosphatidic acid biosynthetic process"/>
    <property type="evidence" value="ECO:0007669"/>
    <property type="project" value="TreeGrafter"/>
</dbReference>
<comment type="caution">
    <text evidence="27">The sequence shown here is derived from an EMBL/GenBank/DDBJ whole genome shotgun (WGS) entry which is preliminary data.</text>
</comment>
<comment type="catalytic activity">
    <reaction evidence="24">
        <text>1-(9Z-octadecenoyl)-sn-glycero-3-phosphate + (9Z)-octadecenoyl-CoA = 1,2-di-(9Z-octadecenoyl)-sn-glycero-3-phosphate + CoA</text>
        <dbReference type="Rhea" id="RHEA:37131"/>
        <dbReference type="ChEBI" id="CHEBI:57287"/>
        <dbReference type="ChEBI" id="CHEBI:57387"/>
        <dbReference type="ChEBI" id="CHEBI:74544"/>
        <dbReference type="ChEBI" id="CHEBI:74546"/>
    </reaction>
    <physiologicalReaction direction="left-to-right" evidence="24">
        <dbReference type="Rhea" id="RHEA:37132"/>
    </physiologicalReaction>
</comment>
<keyword evidence="28" id="KW-1185">Reference proteome</keyword>
<comment type="catalytic activity">
    <reaction evidence="23">
        <text>1-(9Z-octadecenoyl)-sn-glycero-3-phosphate + (5Z,8Z,11Z,14Z)-eicosatetraenoyl-CoA = 1-(9Z)-octadecenoyl-2-(5Z,8Z,11Z,14Z)-eicosatetraenoyl-sn-glycero-3-phosphate + CoA</text>
        <dbReference type="Rhea" id="RHEA:37443"/>
        <dbReference type="ChEBI" id="CHEBI:57287"/>
        <dbReference type="ChEBI" id="CHEBI:57368"/>
        <dbReference type="ChEBI" id="CHEBI:74544"/>
        <dbReference type="ChEBI" id="CHEBI:74928"/>
    </reaction>
    <physiologicalReaction direction="left-to-right" evidence="23">
        <dbReference type="Rhea" id="RHEA:37444"/>
    </physiologicalReaction>
</comment>
<evidence type="ECO:0000313" key="27">
    <source>
        <dbReference type="EMBL" id="CAG5093043.1"/>
    </source>
</evidence>
<keyword evidence="12" id="KW-0443">Lipid metabolism</keyword>
<keyword evidence="8" id="KW-0551">Lipid droplet</keyword>
<evidence type="ECO:0000256" key="2">
    <source>
        <dbReference type="ARBA" id="ARBA00000816"/>
    </source>
</evidence>
<evidence type="ECO:0000256" key="19">
    <source>
        <dbReference type="ARBA" id="ARBA00047525"/>
    </source>
</evidence>
<evidence type="ECO:0000256" key="14">
    <source>
        <dbReference type="ARBA" id="ARBA00036296"/>
    </source>
</evidence>
<evidence type="ECO:0000256" key="7">
    <source>
        <dbReference type="ARBA" id="ARBA00022516"/>
    </source>
</evidence>
<comment type="catalytic activity">
    <reaction evidence="1">
        <text>a 1-acyl-sn-glycero-3-phosphate + an acyl-CoA = a 1,2-diacyl-sn-glycero-3-phosphate + CoA</text>
        <dbReference type="Rhea" id="RHEA:19709"/>
        <dbReference type="ChEBI" id="CHEBI:57287"/>
        <dbReference type="ChEBI" id="CHEBI:57970"/>
        <dbReference type="ChEBI" id="CHEBI:58342"/>
        <dbReference type="ChEBI" id="CHEBI:58608"/>
        <dbReference type="EC" id="2.3.1.51"/>
    </reaction>
    <physiologicalReaction direction="left-to-right" evidence="1">
        <dbReference type="Rhea" id="RHEA:19710"/>
    </physiologicalReaction>
</comment>
<evidence type="ECO:0000256" key="13">
    <source>
        <dbReference type="ARBA" id="ARBA00023315"/>
    </source>
</evidence>
<dbReference type="GO" id="GO:0003841">
    <property type="term" value="F:1-acylglycerol-3-phosphate O-acyltransferase activity"/>
    <property type="evidence" value="ECO:0007669"/>
    <property type="project" value="UniProtKB-EC"/>
</dbReference>
<keyword evidence="6" id="KW-0963">Cytoplasm</keyword>
<feature type="domain" description="AB hydrolase-1" evidence="26">
    <location>
        <begin position="74"/>
        <end position="332"/>
    </location>
</feature>
<evidence type="ECO:0000256" key="24">
    <source>
        <dbReference type="ARBA" id="ARBA00049561"/>
    </source>
</evidence>
<dbReference type="Pfam" id="PF00561">
    <property type="entry name" value="Abhydrolase_1"/>
    <property type="match status" value="1"/>
</dbReference>
<evidence type="ECO:0000256" key="9">
    <source>
        <dbReference type="ARBA" id="ARBA00022679"/>
    </source>
</evidence>
<sequence>MADNEIVEVNPRSWIWDWFSWSGNSATMLRTAEKKILSHLKSAYRGLYVDIGASVGTADKIWTISLNEQSPKTPIVLLHGLGAGVALWCLNLDSLSQDRPVYAIDLLGFGRSSRPNFSNEALKAETQLVRSVEEWRREMELDKFDLLGHSMGGFLAASYAIQYPNRVQHLILADPWGFPKKPTDAHTRYNIPFWVKAIAFMVQPLNPLWAVRFAGPFGQWLIETTRPDIVKKYVPVLKDDANSIFQYLHQCNTQTPSGESAFHAMMEGFGWAKNPMIERIHLIDDEVPITMIYGSRSWVDNSAGEAIRQKREKSYVNIQVISGAGHHVYADKSEIFNKHVLEACELSDNIPKLTSQHVKQSAKIFPRKLAPLPIDSTDSKSENEDDSQNETLPGQTSTNFEPKTIRPKTT</sequence>
<dbReference type="PRINTS" id="PR00111">
    <property type="entry name" value="ABHYDROLASE"/>
</dbReference>
<evidence type="ECO:0000313" key="28">
    <source>
        <dbReference type="Proteomes" id="UP000786811"/>
    </source>
</evidence>
<protein>
    <recommendedName>
        <fullName evidence="16">1-acylglycerol-3-phosphate O-acyltransferase ABHD5</fullName>
        <ecNumber evidence="5">2.3.1.51</ecNumber>
    </recommendedName>
    <alternativeName>
        <fullName evidence="17">Abhydrolase domain-containing protein 5</fullName>
    </alternativeName>
</protein>
<evidence type="ECO:0000256" key="11">
    <source>
        <dbReference type="ARBA" id="ARBA00022832"/>
    </source>
</evidence>
<dbReference type="GO" id="GO:0005811">
    <property type="term" value="C:lipid droplet"/>
    <property type="evidence" value="ECO:0007669"/>
    <property type="project" value="UniProtKB-SubCell"/>
</dbReference>
<comment type="catalytic activity">
    <reaction evidence="19">
        <text>1-hexadecanoyl-sn-glycero-3-phosphate + (9Z)-octadecenoyl-CoA = 1-hexadecanoyl-2-(9Z-octadecenoyl)-sn-glycero-3-phosphate + CoA</text>
        <dbReference type="Rhea" id="RHEA:33187"/>
        <dbReference type="ChEBI" id="CHEBI:57287"/>
        <dbReference type="ChEBI" id="CHEBI:57387"/>
        <dbReference type="ChEBI" id="CHEBI:57518"/>
        <dbReference type="ChEBI" id="CHEBI:64839"/>
    </reaction>
    <physiologicalReaction direction="left-to-right" evidence="19">
        <dbReference type="Rhea" id="RHEA:33188"/>
    </physiologicalReaction>
</comment>
<keyword evidence="10" id="KW-0221">Differentiation</keyword>
<comment type="catalytic activity">
    <reaction evidence="14">
        <text>1-(9Z-octadecenoyl)-sn-glycero-3-phosphate + octadecanoyl-CoA = 1-(9Z-octadecenoyl)-2-octadecanoyl-sn-glycero-3-phosphate + CoA</text>
        <dbReference type="Rhea" id="RHEA:37147"/>
        <dbReference type="ChEBI" id="CHEBI:57287"/>
        <dbReference type="ChEBI" id="CHEBI:57394"/>
        <dbReference type="ChEBI" id="CHEBI:74544"/>
        <dbReference type="ChEBI" id="CHEBI:74552"/>
    </reaction>
    <physiologicalReaction direction="left-to-right" evidence="14">
        <dbReference type="Rhea" id="RHEA:37148"/>
    </physiologicalReaction>
</comment>
<feature type="compositionally biased region" description="Polar residues" evidence="25">
    <location>
        <begin position="389"/>
        <end position="404"/>
    </location>
</feature>
<evidence type="ECO:0000256" key="18">
    <source>
        <dbReference type="ARBA" id="ARBA00045357"/>
    </source>
</evidence>
<dbReference type="InterPro" id="IPR000073">
    <property type="entry name" value="AB_hydrolase_1"/>
</dbReference>
<comment type="catalytic activity">
    <reaction evidence="21">
        <text>eicosanoyl-CoA + 1-(9Z-octadecenoyl)-sn-glycero-3-phosphate = 1-(9Z)-octadecenoyl-2-eicosanoyl-sn-glycero-3-phosphate + CoA</text>
        <dbReference type="Rhea" id="RHEA:37451"/>
        <dbReference type="ChEBI" id="CHEBI:57287"/>
        <dbReference type="ChEBI" id="CHEBI:57380"/>
        <dbReference type="ChEBI" id="CHEBI:74544"/>
        <dbReference type="ChEBI" id="CHEBI:74937"/>
    </reaction>
    <physiologicalReaction direction="left-to-right" evidence="21">
        <dbReference type="Rhea" id="RHEA:37452"/>
    </physiologicalReaction>
</comment>
<comment type="catalytic activity">
    <reaction evidence="22">
        <text>1-(5Z,8Z,11Z,14Z-eicosatetraenoyl)-sn-glycero-3-phosphate + (9Z)-octadecenoyl-CoA = 1-(5Z,8Z,11Z,14Z)-eicosatetraenoyl-2-(9Z)-octadecenoyl-sn-glycero-3-phosphate + CoA</text>
        <dbReference type="Rhea" id="RHEA:37455"/>
        <dbReference type="ChEBI" id="CHEBI:57287"/>
        <dbReference type="ChEBI" id="CHEBI:57387"/>
        <dbReference type="ChEBI" id="CHEBI:74938"/>
        <dbReference type="ChEBI" id="CHEBI:74941"/>
    </reaction>
    <physiologicalReaction direction="left-to-right" evidence="22">
        <dbReference type="Rhea" id="RHEA:37456"/>
    </physiologicalReaction>
</comment>
<evidence type="ECO:0000256" key="6">
    <source>
        <dbReference type="ARBA" id="ARBA00022490"/>
    </source>
</evidence>
<dbReference type="GO" id="GO:0052689">
    <property type="term" value="F:carboxylic ester hydrolase activity"/>
    <property type="evidence" value="ECO:0007669"/>
    <property type="project" value="TreeGrafter"/>
</dbReference>
<dbReference type="Gene3D" id="3.40.50.1820">
    <property type="entry name" value="alpha/beta hydrolase"/>
    <property type="match status" value="1"/>
</dbReference>
<evidence type="ECO:0000256" key="15">
    <source>
        <dbReference type="ARBA" id="ARBA00038097"/>
    </source>
</evidence>
<evidence type="ECO:0000259" key="26">
    <source>
        <dbReference type="Pfam" id="PF00561"/>
    </source>
</evidence>